<reference evidence="1 2" key="1">
    <citation type="submission" date="2018-05" db="EMBL/GenBank/DDBJ databases">
        <title>Genomic Encyclopedia of Type Strains, Phase IV (KMG-IV): sequencing the most valuable type-strain genomes for metagenomic binning, comparative biology and taxonomic classification.</title>
        <authorList>
            <person name="Goeker M."/>
        </authorList>
    </citation>
    <scope>NUCLEOTIDE SEQUENCE [LARGE SCALE GENOMIC DNA]</scope>
    <source>
        <strain evidence="1 2">DSM 25134</strain>
    </source>
</reference>
<proteinExistence type="predicted"/>
<dbReference type="Proteomes" id="UP000248395">
    <property type="component" value="Unassembled WGS sequence"/>
</dbReference>
<gene>
    <name evidence="1" type="ORF">DFR38_12324</name>
</gene>
<sequence length="44" mass="5085">MKTSVSFLFTPNYYVSILKFDPAAAPRYYCLISPCIWMVSYLAI</sequence>
<dbReference type="EMBL" id="QJKC01000023">
    <property type="protein sequence ID" value="PXX41742.1"/>
    <property type="molecule type" value="Genomic_DNA"/>
</dbReference>
<comment type="caution">
    <text evidence="1">The sequence shown here is derived from an EMBL/GenBank/DDBJ whole genome shotgun (WGS) entry which is preliminary data.</text>
</comment>
<evidence type="ECO:0000313" key="1">
    <source>
        <dbReference type="EMBL" id="PXX41742.1"/>
    </source>
</evidence>
<dbReference type="AlphaFoldDB" id="A0A318JNH2"/>
<protein>
    <submittedName>
        <fullName evidence="1">Uncharacterized protein</fullName>
    </submittedName>
</protein>
<organism evidence="1 2">
    <name type="scientific">Aquitalea magnusonii</name>
    <dbReference type="NCBI Taxonomy" id="332411"/>
    <lineage>
        <taxon>Bacteria</taxon>
        <taxon>Pseudomonadati</taxon>
        <taxon>Pseudomonadota</taxon>
        <taxon>Betaproteobacteria</taxon>
        <taxon>Neisseriales</taxon>
        <taxon>Chromobacteriaceae</taxon>
        <taxon>Aquitalea</taxon>
    </lineage>
</organism>
<name>A0A318JNH2_9NEIS</name>
<evidence type="ECO:0000313" key="2">
    <source>
        <dbReference type="Proteomes" id="UP000248395"/>
    </source>
</evidence>
<keyword evidence="2" id="KW-1185">Reference proteome</keyword>
<accession>A0A318JNH2</accession>